<keyword evidence="3" id="KW-1185">Reference proteome</keyword>
<organism evidence="2 3">
    <name type="scientific">Cellulomonas septica</name>
    <dbReference type="NCBI Taxonomy" id="285080"/>
    <lineage>
        <taxon>Bacteria</taxon>
        <taxon>Bacillati</taxon>
        <taxon>Actinomycetota</taxon>
        <taxon>Actinomycetes</taxon>
        <taxon>Micrococcales</taxon>
        <taxon>Cellulomonadaceae</taxon>
        <taxon>Cellulomonas</taxon>
    </lineage>
</organism>
<evidence type="ECO:0000256" key="1">
    <source>
        <dbReference type="SAM" id="MobiDB-lite"/>
    </source>
</evidence>
<proteinExistence type="predicted"/>
<gene>
    <name evidence="2" type="ORF">HGA02_14365</name>
</gene>
<feature type="non-terminal residue" evidence="2">
    <location>
        <position position="92"/>
    </location>
</feature>
<protein>
    <submittedName>
        <fullName evidence="2">Peroxide stress protein YaaA</fullName>
    </submittedName>
</protein>
<reference evidence="2 3" key="1">
    <citation type="submission" date="2020-04" db="EMBL/GenBank/DDBJ databases">
        <title>MicrobeNet Type strains.</title>
        <authorList>
            <person name="Nicholson A.C."/>
        </authorList>
    </citation>
    <scope>NUCLEOTIDE SEQUENCE [LARGE SCALE GENOMIC DNA]</scope>
    <source>
        <strain evidence="2 3">ATCC BAA-787</strain>
    </source>
</reference>
<sequence length="92" mass="9247">MLVLLPPSEGKTSPARGPALDLDALSSPGLTPVREKVLDALAEVSARPDAAAVLGVGASLADEVARNTTLRAAPTAPARRVYTGVLYGAAGL</sequence>
<name>A0ABX1K269_9CELL</name>
<evidence type="ECO:0000313" key="3">
    <source>
        <dbReference type="Proteomes" id="UP000777774"/>
    </source>
</evidence>
<dbReference type="Proteomes" id="UP000777774">
    <property type="component" value="Unassembled WGS sequence"/>
</dbReference>
<accession>A0ABX1K269</accession>
<feature type="region of interest" description="Disordered" evidence="1">
    <location>
        <begin position="1"/>
        <end position="23"/>
    </location>
</feature>
<comment type="caution">
    <text evidence="2">The sequence shown here is derived from an EMBL/GenBank/DDBJ whole genome shotgun (WGS) entry which is preliminary data.</text>
</comment>
<evidence type="ECO:0000313" key="2">
    <source>
        <dbReference type="EMBL" id="NKY40664.1"/>
    </source>
</evidence>
<dbReference type="EMBL" id="JAAXOY010000423">
    <property type="protein sequence ID" value="NKY40664.1"/>
    <property type="molecule type" value="Genomic_DNA"/>
</dbReference>